<evidence type="ECO:0000313" key="1">
    <source>
        <dbReference type="EMBL" id="QFS47282.1"/>
    </source>
</evidence>
<reference evidence="1 2" key="1">
    <citation type="submission" date="2019-10" db="EMBL/GenBank/DDBJ databases">
        <title>Genomic and transcriptomic insights into the perfect genentic adaptation of a filamentous nitrogen-fixing cyanobacterium to rice fields.</title>
        <authorList>
            <person name="Chen Z."/>
        </authorList>
    </citation>
    <scope>NUCLEOTIDE SEQUENCE [LARGE SCALE GENOMIC DNA]</scope>
    <source>
        <strain evidence="1">CCNUC1</strain>
    </source>
</reference>
<name>A0A5P8W3R1_9NOSO</name>
<dbReference type="AlphaFoldDB" id="A0A5P8W3R1"/>
<sequence>MIIADLNIEKLETASEADLIRGGQSTPPVVFQGTSSGVTTIANFNPNGSATQATSTSSSSLTGSFPSFNVNFGTSTTTTSVPVFPPPTF</sequence>
<protein>
    <submittedName>
        <fullName evidence="1">Uncharacterized protein</fullName>
    </submittedName>
</protein>
<dbReference type="KEGG" id="nsh:GXM_04772"/>
<dbReference type="Proteomes" id="UP000326678">
    <property type="component" value="Chromosome Gxm1"/>
</dbReference>
<dbReference type="RefSeq" id="WP_152589748.1">
    <property type="nucleotide sequence ID" value="NZ_CP045226.1"/>
</dbReference>
<accession>A0A5P8W3R1</accession>
<gene>
    <name evidence="1" type="ORF">GXM_04772</name>
</gene>
<proteinExistence type="predicted"/>
<evidence type="ECO:0000313" key="2">
    <source>
        <dbReference type="Proteomes" id="UP000326678"/>
    </source>
</evidence>
<dbReference type="EMBL" id="CP045226">
    <property type="protein sequence ID" value="QFS47282.1"/>
    <property type="molecule type" value="Genomic_DNA"/>
</dbReference>
<organism evidence="1 2">
    <name type="scientific">Nostoc sphaeroides CCNUC1</name>
    <dbReference type="NCBI Taxonomy" id="2653204"/>
    <lineage>
        <taxon>Bacteria</taxon>
        <taxon>Bacillati</taxon>
        <taxon>Cyanobacteriota</taxon>
        <taxon>Cyanophyceae</taxon>
        <taxon>Nostocales</taxon>
        <taxon>Nostocaceae</taxon>
        <taxon>Nostoc</taxon>
    </lineage>
</organism>
<keyword evidence="2" id="KW-1185">Reference proteome</keyword>